<gene>
    <name evidence="1" type="ORF">HAX54_040767</name>
</gene>
<reference evidence="1 2" key="1">
    <citation type="journal article" date="2021" name="BMC Genomics">
        <title>Datura genome reveals duplications of psychoactive alkaloid biosynthetic genes and high mutation rate following tissue culture.</title>
        <authorList>
            <person name="Rajewski A."/>
            <person name="Carter-House D."/>
            <person name="Stajich J."/>
            <person name="Litt A."/>
        </authorList>
    </citation>
    <scope>NUCLEOTIDE SEQUENCE [LARGE SCALE GENOMIC DNA]</scope>
    <source>
        <strain evidence="1">AR-01</strain>
    </source>
</reference>
<protein>
    <submittedName>
        <fullName evidence="1">Uncharacterized protein</fullName>
    </submittedName>
</protein>
<accession>A0ABS8RNF4</accession>
<evidence type="ECO:0000313" key="1">
    <source>
        <dbReference type="EMBL" id="MCD7448326.1"/>
    </source>
</evidence>
<keyword evidence="2" id="KW-1185">Reference proteome</keyword>
<name>A0ABS8RNF4_DATST</name>
<dbReference type="Proteomes" id="UP000823775">
    <property type="component" value="Unassembled WGS sequence"/>
</dbReference>
<sequence length="55" mass="6181">FPTHPSMPKSEFGVKIYGRFTEALLSCCELRTKTRPAPWEAGAANWMQNETVTGH</sequence>
<proteinExistence type="predicted"/>
<dbReference type="EMBL" id="JACEIK010000058">
    <property type="protein sequence ID" value="MCD7448326.1"/>
    <property type="molecule type" value="Genomic_DNA"/>
</dbReference>
<evidence type="ECO:0000313" key="2">
    <source>
        <dbReference type="Proteomes" id="UP000823775"/>
    </source>
</evidence>
<feature type="non-terminal residue" evidence="1">
    <location>
        <position position="1"/>
    </location>
</feature>
<organism evidence="1 2">
    <name type="scientific">Datura stramonium</name>
    <name type="common">Jimsonweed</name>
    <name type="synonym">Common thornapple</name>
    <dbReference type="NCBI Taxonomy" id="4076"/>
    <lineage>
        <taxon>Eukaryota</taxon>
        <taxon>Viridiplantae</taxon>
        <taxon>Streptophyta</taxon>
        <taxon>Embryophyta</taxon>
        <taxon>Tracheophyta</taxon>
        <taxon>Spermatophyta</taxon>
        <taxon>Magnoliopsida</taxon>
        <taxon>eudicotyledons</taxon>
        <taxon>Gunneridae</taxon>
        <taxon>Pentapetalae</taxon>
        <taxon>asterids</taxon>
        <taxon>lamiids</taxon>
        <taxon>Solanales</taxon>
        <taxon>Solanaceae</taxon>
        <taxon>Solanoideae</taxon>
        <taxon>Datureae</taxon>
        <taxon>Datura</taxon>
    </lineage>
</organism>
<comment type="caution">
    <text evidence="1">The sequence shown here is derived from an EMBL/GenBank/DDBJ whole genome shotgun (WGS) entry which is preliminary data.</text>
</comment>